<dbReference type="InterPro" id="IPR026483">
    <property type="entry name" value="Cas_Csx17"/>
</dbReference>
<dbReference type="RefSeq" id="WP_005185548.1">
    <property type="nucleotide sequence ID" value="NZ_CP045804.1"/>
</dbReference>
<accession>A0A857MGU3</accession>
<evidence type="ECO:0000313" key="1">
    <source>
        <dbReference type="EMBL" id="QHN40755.1"/>
    </source>
</evidence>
<reference evidence="1" key="1">
    <citation type="journal article" date="2021" name="Nat. Microbiol.">
        <title>Cocultivation of an ultrasmall environmental parasitic bacterium with lytic ability against bacteria associated with wastewater foams.</title>
        <authorList>
            <person name="Batinovic S."/>
            <person name="Rose J.J.A."/>
            <person name="Ratcliffe J."/>
            <person name="Seviour R.J."/>
            <person name="Petrovski S."/>
        </authorList>
    </citation>
    <scope>NUCLEOTIDE SEQUENCE</scope>
    <source>
        <strain evidence="1">CON44</strain>
    </source>
</reference>
<proteinExistence type="predicted"/>
<gene>
    <name evidence="1" type="primary">csx17</name>
    <name evidence="1" type="ORF">GII30_17805</name>
</gene>
<dbReference type="EMBL" id="CP045810">
    <property type="protein sequence ID" value="QHN40755.1"/>
    <property type="molecule type" value="Genomic_DNA"/>
</dbReference>
<organism evidence="1">
    <name type="scientific">Gordonia amarae</name>
    <dbReference type="NCBI Taxonomy" id="36821"/>
    <lineage>
        <taxon>Bacteria</taxon>
        <taxon>Bacillati</taxon>
        <taxon>Actinomycetota</taxon>
        <taxon>Actinomycetes</taxon>
        <taxon>Mycobacteriales</taxon>
        <taxon>Gordoniaceae</taxon>
        <taxon>Gordonia</taxon>
    </lineage>
</organism>
<protein>
    <submittedName>
        <fullName evidence="1">Type I-U CRISPR-associated protein Csx17</fullName>
    </submittedName>
</protein>
<dbReference type="NCBIfam" id="TIGR04113">
    <property type="entry name" value="cas_csx17"/>
    <property type="match status" value="1"/>
</dbReference>
<dbReference type="AlphaFoldDB" id="A0A857MGU3"/>
<name>A0A857MGU3_9ACTN</name>
<sequence length="739" mass="80645">MTVTTIRGAAGGNLLRYLAATGVFKAVSRQADSRATARFVGTDLEIDSTVDDLTHWLTSDYTPMPLFSPWNEGSGFGAKDKAPKEHIARIIAAGDRRFDEFVATFRICEPFAADFRAEGPSKDKAPLVLRLRNNCPPRMVEWIDTAVVVLGDGELAFPPIVGTGGNDGRLDFSTKYHEAISKLITTTPKELRRSEILAQKFVVDDRTGLSKGAPGQFDPGAAGTPNTSPFGSSDGIVNEWEYVLMMEGATMFASSPARRFSMDAPQAVKALNSSARVAMTFSTFGSDLGMAAGSPSEENRGELWTPLWEDPVRLRVLQELFREGRAVWNGRTVVQSPDMYCAIRSGGTSDGFSSFDRFTFSRRNGLAFSAIRADSVRPRKSNPLLRLAAATEDWPRRVARGSEVPATITRHTRAYENARFRLATDSGTSQIRAMRTMLASLTLAESAVGRSTTTRDNHSPRRCPGAGVLLDIMRSEDAFGDTLTSDIAFRLGLGLASVRTPRDSSVPRGRGLRELLLPISSSAGVQVWTDSAIIPGLGIKPLESLLTEALRWYTQFRESGFDATTLSWIGSTGPRTGVRVSCHDLSRWIADRRLDDEVLQWTLALMALDWTGIDYRLNTSTNGPLDPAFAVFAYLRNGVRPPIHAVSDSLNDKRGGVALTPEIVSALAAHHPSTALDHARRRLRQVGWGTADSAFIGHTDSSGGHRIAAALFPNSFLGSEHEHFVYQLRPAPSDNTHDE</sequence>